<feature type="transmembrane region" description="Helical" evidence="1">
    <location>
        <begin position="169"/>
        <end position="188"/>
    </location>
</feature>
<dbReference type="InterPro" id="IPR040495">
    <property type="entry name" value="HU-CCDC81_bac_1"/>
</dbReference>
<keyword evidence="1" id="KW-1133">Transmembrane helix</keyword>
<dbReference type="InterPro" id="IPR041268">
    <property type="entry name" value="HU-CCDC81_bac_2"/>
</dbReference>
<feature type="domain" description="CCDC81-like prokaryotic HU" evidence="3">
    <location>
        <begin position="60"/>
        <end position="125"/>
    </location>
</feature>
<reference evidence="4 5" key="1">
    <citation type="submission" date="2024-03" db="EMBL/GenBank/DDBJ databases">
        <title>Mouse gut bacterial collection (mGBC) of GemPharmatech.</title>
        <authorList>
            <person name="He Y."/>
            <person name="Dong L."/>
            <person name="Wu D."/>
            <person name="Gao X."/>
            <person name="Lin Z."/>
        </authorList>
    </citation>
    <scope>NUCLEOTIDE SEQUENCE [LARGE SCALE GENOMIC DNA]</scope>
    <source>
        <strain evidence="4 5">54-13</strain>
    </source>
</reference>
<protein>
    <recommendedName>
        <fullName evidence="6">SPOR domain-containing protein</fullName>
    </recommendedName>
</protein>
<sequence length="325" mass="35508">MNSVNKHIEYLILRHDCVVIPGIGALIACHAPAYIDKELGCIFPPKRNITFNPNINHNDGLLATSMARRGCLTYDNAVTLMNEEIDLMRHQIEAHGEYAVGRLGALHRNTEGTLIFEPFASTLISPRLCGLKPVKATPIAIEKPESLTTENVIASAENSRLSFKGVFKIAASIILLVGLGITISTPVIENAPDFAGIATTRTAPKTEPLFVNDINPDIQLTIALPDPETASATVEKKEDKPQKEAILRRSSSDIYFLIIASLPTREKAAEFIAMNKNGNDMDILESGGRYRIYISSGNTYAEAQAPIAGTEYAATYPDAWVCRRD</sequence>
<evidence type="ECO:0000313" key="5">
    <source>
        <dbReference type="Proteomes" id="UP001565200"/>
    </source>
</evidence>
<feature type="domain" description="CCDC81-like prokaryotic HU" evidence="2">
    <location>
        <begin position="1"/>
        <end position="59"/>
    </location>
</feature>
<dbReference type="Pfam" id="PF18174">
    <property type="entry name" value="HU-CCDC81_bac_1"/>
    <property type="match status" value="1"/>
</dbReference>
<name>A0ABV4D1K4_9BACT</name>
<comment type="caution">
    <text evidence="4">The sequence shown here is derived from an EMBL/GenBank/DDBJ whole genome shotgun (WGS) entry which is preliminary data.</text>
</comment>
<dbReference type="Proteomes" id="UP001565200">
    <property type="component" value="Unassembled WGS sequence"/>
</dbReference>
<evidence type="ECO:0000313" key="4">
    <source>
        <dbReference type="EMBL" id="MEY8246234.1"/>
    </source>
</evidence>
<evidence type="ECO:0008006" key="6">
    <source>
        <dbReference type="Google" id="ProtNLM"/>
    </source>
</evidence>
<evidence type="ECO:0000256" key="1">
    <source>
        <dbReference type="SAM" id="Phobius"/>
    </source>
</evidence>
<dbReference type="PROSITE" id="PS51257">
    <property type="entry name" value="PROKAR_LIPOPROTEIN"/>
    <property type="match status" value="1"/>
</dbReference>
<organism evidence="4 5">
    <name type="scientific">Heminiphilus faecis</name>
    <dbReference type="NCBI Taxonomy" id="2601703"/>
    <lineage>
        <taxon>Bacteria</taxon>
        <taxon>Pseudomonadati</taxon>
        <taxon>Bacteroidota</taxon>
        <taxon>Bacteroidia</taxon>
        <taxon>Bacteroidales</taxon>
        <taxon>Muribaculaceae</taxon>
        <taxon>Heminiphilus</taxon>
    </lineage>
</organism>
<evidence type="ECO:0000259" key="2">
    <source>
        <dbReference type="Pfam" id="PF18174"/>
    </source>
</evidence>
<proteinExistence type="predicted"/>
<gene>
    <name evidence="4" type="ORF">AAK873_11505</name>
</gene>
<keyword evidence="5" id="KW-1185">Reference proteome</keyword>
<dbReference type="EMBL" id="JBCLPP010000037">
    <property type="protein sequence ID" value="MEY8246234.1"/>
    <property type="molecule type" value="Genomic_DNA"/>
</dbReference>
<dbReference type="Pfam" id="PF18175">
    <property type="entry name" value="HU-CCDC81_bac_2"/>
    <property type="match status" value="1"/>
</dbReference>
<keyword evidence="1" id="KW-0812">Transmembrane</keyword>
<accession>A0ABV4D1K4</accession>
<keyword evidence="1" id="KW-0472">Membrane</keyword>
<dbReference type="RefSeq" id="WP_121699303.1">
    <property type="nucleotide sequence ID" value="NZ_JBCLPP010000037.1"/>
</dbReference>
<evidence type="ECO:0000259" key="3">
    <source>
        <dbReference type="Pfam" id="PF18175"/>
    </source>
</evidence>